<evidence type="ECO:0000256" key="2">
    <source>
        <dbReference type="SAM" id="Phobius"/>
    </source>
</evidence>
<keyword evidence="2" id="KW-0812">Transmembrane</keyword>
<evidence type="ECO:0000313" key="3">
    <source>
        <dbReference type="EMBL" id="KAK7551713.1"/>
    </source>
</evidence>
<keyword evidence="2" id="KW-0472">Membrane</keyword>
<feature type="transmembrane region" description="Helical" evidence="2">
    <location>
        <begin position="36"/>
        <end position="56"/>
    </location>
</feature>
<evidence type="ECO:0000313" key="4">
    <source>
        <dbReference type="Proteomes" id="UP001365128"/>
    </source>
</evidence>
<gene>
    <name evidence="3" type="ORF">IWX46DRAFT_397077</name>
</gene>
<accession>A0ABR1MMK8</accession>
<organism evidence="3 4">
    <name type="scientific">Phyllosticta citricarpa</name>
    <dbReference type="NCBI Taxonomy" id="55181"/>
    <lineage>
        <taxon>Eukaryota</taxon>
        <taxon>Fungi</taxon>
        <taxon>Dikarya</taxon>
        <taxon>Ascomycota</taxon>
        <taxon>Pezizomycotina</taxon>
        <taxon>Dothideomycetes</taxon>
        <taxon>Dothideomycetes incertae sedis</taxon>
        <taxon>Botryosphaeriales</taxon>
        <taxon>Phyllostictaceae</taxon>
        <taxon>Phyllosticta</taxon>
    </lineage>
</organism>
<feature type="compositionally biased region" description="Low complexity" evidence="1">
    <location>
        <begin position="14"/>
        <end position="23"/>
    </location>
</feature>
<dbReference type="Proteomes" id="UP001365128">
    <property type="component" value="Unassembled WGS sequence"/>
</dbReference>
<evidence type="ECO:0000256" key="1">
    <source>
        <dbReference type="SAM" id="MobiDB-lite"/>
    </source>
</evidence>
<feature type="region of interest" description="Disordered" evidence="1">
    <location>
        <begin position="1"/>
        <end position="25"/>
    </location>
</feature>
<proteinExistence type="predicted"/>
<keyword evidence="2" id="KW-1133">Transmembrane helix</keyword>
<dbReference type="EMBL" id="JBBPDW010000006">
    <property type="protein sequence ID" value="KAK7551713.1"/>
    <property type="molecule type" value="Genomic_DNA"/>
</dbReference>
<reference evidence="3 4" key="1">
    <citation type="submission" date="2024-04" db="EMBL/GenBank/DDBJ databases">
        <title>Phyllosticta paracitricarpa is synonymous to the EU quarantine fungus P. citricarpa based on phylogenomic analyses.</title>
        <authorList>
            <consortium name="Lawrence Berkeley National Laboratory"/>
            <person name="Van Ingen-Buijs V.A."/>
            <person name="Van Westerhoven A.C."/>
            <person name="Haridas S."/>
            <person name="Skiadas P."/>
            <person name="Martin F."/>
            <person name="Groenewald J.Z."/>
            <person name="Crous P.W."/>
            <person name="Seidl M.F."/>
        </authorList>
    </citation>
    <scope>NUCLEOTIDE SEQUENCE [LARGE SCALE GENOMIC DNA]</scope>
    <source>
        <strain evidence="3 4">CBS 122670</strain>
    </source>
</reference>
<comment type="caution">
    <text evidence="3">The sequence shown here is derived from an EMBL/GenBank/DDBJ whole genome shotgun (WGS) entry which is preliminary data.</text>
</comment>
<protein>
    <submittedName>
        <fullName evidence="3">Uncharacterized protein</fullName>
    </submittedName>
</protein>
<feature type="transmembrane region" description="Helical" evidence="2">
    <location>
        <begin position="77"/>
        <end position="95"/>
    </location>
</feature>
<keyword evidence="4" id="KW-1185">Reference proteome</keyword>
<sequence length="111" mass="12253">MMAVPAAYPPPAARRPSSIREPSYSQNQQTASSFGLVWSGLLWVVALHAWTTMYMIDGDGVARRQARHGRRRECKPLLTCLIASFDTCVGMYIGVCVCVSRAPTIAWTHVV</sequence>
<name>A0ABR1MMK8_9PEZI</name>